<name>A0A6J4PXD5_9CYAN</name>
<accession>A0A6J4PXD5</accession>
<organism evidence="1">
    <name type="scientific">uncultured Leptolyngbya sp</name>
    <dbReference type="NCBI Taxonomy" id="332963"/>
    <lineage>
        <taxon>Bacteria</taxon>
        <taxon>Bacillati</taxon>
        <taxon>Cyanobacteriota</taxon>
        <taxon>Cyanophyceae</taxon>
        <taxon>Leptolyngbyales</taxon>
        <taxon>Leptolyngbyaceae</taxon>
        <taxon>Leptolyngbya group</taxon>
        <taxon>Leptolyngbya</taxon>
        <taxon>environmental samples</taxon>
    </lineage>
</organism>
<gene>
    <name evidence="1" type="ORF">AVDCRST_MAG94-7072</name>
</gene>
<proteinExistence type="predicted"/>
<dbReference type="AlphaFoldDB" id="A0A6J4PXD5"/>
<evidence type="ECO:0000313" key="1">
    <source>
        <dbReference type="EMBL" id="CAA9422226.1"/>
    </source>
</evidence>
<protein>
    <submittedName>
        <fullName evidence="1">Uncharacterized protein</fullName>
    </submittedName>
</protein>
<reference evidence="1" key="1">
    <citation type="submission" date="2020-02" db="EMBL/GenBank/DDBJ databases">
        <authorList>
            <person name="Meier V. D."/>
        </authorList>
    </citation>
    <scope>NUCLEOTIDE SEQUENCE</scope>
    <source>
        <strain evidence="1">AVDCRST_MAG94</strain>
    </source>
</reference>
<dbReference type="EMBL" id="CADCTY010002425">
    <property type="protein sequence ID" value="CAA9422226.1"/>
    <property type="molecule type" value="Genomic_DNA"/>
</dbReference>
<sequence>MKSPAIGSTWLNNKKQTLYRVWLIAPAVGCGEYVVYQEAGQPISKRGAFHVRHTEIENLIGLAYLEPPNDWLISWLDRPVDWEPIAWARPHEMWHSKFTAVE</sequence>